<accession>A0A5B8M4Q1</accession>
<organism evidence="3 4">
    <name type="scientific">Humibacter ginsenosidimutans</name>
    <dbReference type="NCBI Taxonomy" id="2599293"/>
    <lineage>
        <taxon>Bacteria</taxon>
        <taxon>Bacillati</taxon>
        <taxon>Actinomycetota</taxon>
        <taxon>Actinomycetes</taxon>
        <taxon>Micrococcales</taxon>
        <taxon>Microbacteriaceae</taxon>
        <taxon>Humibacter</taxon>
    </lineage>
</organism>
<dbReference type="InterPro" id="IPR003593">
    <property type="entry name" value="AAA+_ATPase"/>
</dbReference>
<dbReference type="RefSeq" id="WP_146320373.1">
    <property type="nucleotide sequence ID" value="NZ_CP042305.1"/>
</dbReference>
<reference evidence="3 4" key="1">
    <citation type="submission" date="2019-07" db="EMBL/GenBank/DDBJ databases">
        <title>Full genome sequence of Humibacter sp. WJ7-1.</title>
        <authorList>
            <person name="Im W.-T."/>
        </authorList>
    </citation>
    <scope>NUCLEOTIDE SEQUENCE [LARGE SCALE GENOMIC DNA]</scope>
    <source>
        <strain evidence="3 4">WJ7-1</strain>
    </source>
</reference>
<dbReference type="KEGG" id="huw:FPZ11_09570"/>
<dbReference type="Proteomes" id="UP000320216">
    <property type="component" value="Chromosome"/>
</dbReference>
<feature type="region of interest" description="Disordered" evidence="1">
    <location>
        <begin position="266"/>
        <end position="317"/>
    </location>
</feature>
<proteinExistence type="predicted"/>
<evidence type="ECO:0000259" key="2">
    <source>
        <dbReference type="SMART" id="SM00382"/>
    </source>
</evidence>
<evidence type="ECO:0000256" key="1">
    <source>
        <dbReference type="SAM" id="MobiDB-lite"/>
    </source>
</evidence>
<dbReference type="AlphaFoldDB" id="A0A5B8M4Q1"/>
<dbReference type="SMART" id="SM00382">
    <property type="entry name" value="AAA"/>
    <property type="match status" value="1"/>
</dbReference>
<dbReference type="EMBL" id="CP042305">
    <property type="protein sequence ID" value="QDZ14979.1"/>
    <property type="molecule type" value="Genomic_DNA"/>
</dbReference>
<sequence>MGWSVLVDALGVKVRIRGDDLDEATREAVAAAWRDALVPSSCTELSAGPDAGDGGEQGTGPDAVEVTAAPWTEAASVLSELSQRVTLAAIERQRGRLWMLHAAGLASSDGRVVALVGPSGRGKTTAARALGSHLGYVSDETVAVDEEGRVWPYRKPLSVIEEVNAPKVQRSPSELHLRELPESQLRLAALVLLERAENADVTAVVEPVDLADALSDLVMQSSYLTTMPAPLRTIANHAVETRVLRVRYRDAESLVAVLDQLLARTPQHSPLPGREADDGVGLPRSRGAAREAALAEGIRVPGGESAPTPTDSGREPVVAASGAGELRYRRTRTHDVLAFRDPDRLALLKASEELGTGDFWLLAGIAPTLWRAADGATLAELTVAAVAAHGAPPGVDPEDAVAAVVEELTRLGVLRAV</sequence>
<dbReference type="OrthoDB" id="4793383at2"/>
<feature type="domain" description="AAA+ ATPase" evidence="2">
    <location>
        <begin position="109"/>
        <end position="343"/>
    </location>
</feature>
<dbReference type="InterPro" id="IPR027417">
    <property type="entry name" value="P-loop_NTPase"/>
</dbReference>
<feature type="region of interest" description="Disordered" evidence="1">
    <location>
        <begin position="43"/>
        <end position="62"/>
    </location>
</feature>
<gene>
    <name evidence="3" type="ORF">FPZ11_09570</name>
</gene>
<dbReference type="Gene3D" id="3.40.50.300">
    <property type="entry name" value="P-loop containing nucleotide triphosphate hydrolases"/>
    <property type="match status" value="1"/>
</dbReference>
<dbReference type="SUPFAM" id="SSF52540">
    <property type="entry name" value="P-loop containing nucleoside triphosphate hydrolases"/>
    <property type="match status" value="1"/>
</dbReference>
<evidence type="ECO:0000313" key="4">
    <source>
        <dbReference type="Proteomes" id="UP000320216"/>
    </source>
</evidence>
<name>A0A5B8M4Q1_9MICO</name>
<evidence type="ECO:0000313" key="3">
    <source>
        <dbReference type="EMBL" id="QDZ14979.1"/>
    </source>
</evidence>
<protein>
    <recommendedName>
        <fullName evidence="2">AAA+ ATPase domain-containing protein</fullName>
    </recommendedName>
</protein>
<keyword evidence="4" id="KW-1185">Reference proteome</keyword>